<keyword evidence="2" id="KW-1185">Reference proteome</keyword>
<sequence length="152" mass="16639">MGAFVVAWDIEPFIGMGSLRFGMSPSAVADLIGAPESTRAKETRLREFRDVDLPILTYDRETLVEIEAFYDVPDVTYQGMNVFGISGLQCLQALETANGGALHDVGVVLFAQIGLTCGRLDEDAQGDHSVAAFSRGFWDDKLADFEPISFLR</sequence>
<gene>
    <name evidence="1" type="ORF">NGM99_01215</name>
</gene>
<reference evidence="1 2" key="1">
    <citation type="submission" date="2022-06" db="EMBL/GenBank/DDBJ databases">
        <title>Mesorhizobium sp. strain RP14 Genome sequencing and assembly.</title>
        <authorList>
            <person name="Kim I."/>
        </authorList>
    </citation>
    <scope>NUCLEOTIDE SEQUENCE [LARGE SCALE GENOMIC DNA]</scope>
    <source>
        <strain evidence="2">RP14(2022)</strain>
    </source>
</reference>
<accession>A0ABT1C0P6</accession>
<proteinExistence type="predicted"/>
<organism evidence="1 2">
    <name type="scientific">Mesorhizobium liriopis</name>
    <dbReference type="NCBI Taxonomy" id="2953882"/>
    <lineage>
        <taxon>Bacteria</taxon>
        <taxon>Pseudomonadati</taxon>
        <taxon>Pseudomonadota</taxon>
        <taxon>Alphaproteobacteria</taxon>
        <taxon>Hyphomicrobiales</taxon>
        <taxon>Phyllobacteriaceae</taxon>
        <taxon>Mesorhizobium</taxon>
    </lineage>
</organism>
<evidence type="ECO:0000313" key="1">
    <source>
        <dbReference type="EMBL" id="MCO6048408.1"/>
    </source>
</evidence>
<dbReference type="RefSeq" id="WP_252815223.1">
    <property type="nucleotide sequence ID" value="NZ_JAMXQS010000001.1"/>
</dbReference>
<comment type="caution">
    <text evidence="1">The sequence shown here is derived from an EMBL/GenBank/DDBJ whole genome shotgun (WGS) entry which is preliminary data.</text>
</comment>
<evidence type="ECO:0000313" key="2">
    <source>
        <dbReference type="Proteomes" id="UP001205906"/>
    </source>
</evidence>
<protein>
    <submittedName>
        <fullName evidence="1">Uncharacterized protein</fullName>
    </submittedName>
</protein>
<dbReference type="EMBL" id="JAMXQS010000001">
    <property type="protein sequence ID" value="MCO6048408.1"/>
    <property type="molecule type" value="Genomic_DNA"/>
</dbReference>
<name>A0ABT1C0P6_9HYPH</name>
<dbReference type="Proteomes" id="UP001205906">
    <property type="component" value="Unassembled WGS sequence"/>
</dbReference>